<keyword evidence="2 6" id="KW-0227">DNA damage</keyword>
<keyword evidence="1 6" id="KW-0963">Cytoplasm</keyword>
<dbReference type="Pfam" id="PF01330">
    <property type="entry name" value="RuvA_N"/>
    <property type="match status" value="1"/>
</dbReference>
<keyword evidence="8" id="KW-0378">Hydrolase</keyword>
<keyword evidence="8" id="KW-0347">Helicase</keyword>
<dbReference type="KEGG" id="tpol:Mal48_27920"/>
<evidence type="ECO:0000256" key="3">
    <source>
        <dbReference type="ARBA" id="ARBA00023125"/>
    </source>
</evidence>
<dbReference type="GO" id="GO:0006281">
    <property type="term" value="P:DNA repair"/>
    <property type="evidence" value="ECO:0007669"/>
    <property type="project" value="UniProtKB-UniRule"/>
</dbReference>
<comment type="caution">
    <text evidence="6">Lacks conserved residue(s) required for the propagation of feature annotation.</text>
</comment>
<evidence type="ECO:0000256" key="1">
    <source>
        <dbReference type="ARBA" id="ARBA00022490"/>
    </source>
</evidence>
<sequence length="211" mass="23795">MIRKISGKLCDLRDQGATIEVGAFEYEVLIPEFVRRQLQSKMDEDVTLMTIHYIDGNPQKGRLTPRLVGFLHQAEREFFELICQVDGVGVKKALQAMVRPVQEVAIAIEEQDSKQLSTLPGIGPAVAERIIAKLRRKMAKFALLVDQEGPGEKRGDRDLLNETFEALLALGHSQSDAREKIEKASSSRKTKFKSVEDVLQFIYTQQRPEDA</sequence>
<feature type="domain" description="Helix-hairpin-helix DNA-binding motif class 1" evidence="7">
    <location>
        <begin position="114"/>
        <end position="133"/>
    </location>
</feature>
<comment type="subcellular location">
    <subcellularLocation>
        <location evidence="6">Cytoplasm</location>
    </subcellularLocation>
</comment>
<name>A0A517QPH7_9PLAN</name>
<dbReference type="InterPro" id="IPR012340">
    <property type="entry name" value="NA-bd_OB-fold"/>
</dbReference>
<dbReference type="GO" id="GO:0005737">
    <property type="term" value="C:cytoplasm"/>
    <property type="evidence" value="ECO:0007669"/>
    <property type="project" value="UniProtKB-SubCell"/>
</dbReference>
<dbReference type="Gene3D" id="2.40.50.140">
    <property type="entry name" value="Nucleic acid-binding proteins"/>
    <property type="match status" value="1"/>
</dbReference>
<feature type="domain" description="Helix-hairpin-helix DNA-binding motif class 1" evidence="7">
    <location>
        <begin position="80"/>
        <end position="99"/>
    </location>
</feature>
<dbReference type="InterPro" id="IPR013849">
    <property type="entry name" value="DNA_helicase_Holl-junc_RuvA_I"/>
</dbReference>
<keyword evidence="9" id="KW-1185">Reference proteome</keyword>
<dbReference type="GO" id="GO:0005524">
    <property type="term" value="F:ATP binding"/>
    <property type="evidence" value="ECO:0007669"/>
    <property type="project" value="InterPro"/>
</dbReference>
<organism evidence="8 9">
    <name type="scientific">Thalassoglobus polymorphus</name>
    <dbReference type="NCBI Taxonomy" id="2527994"/>
    <lineage>
        <taxon>Bacteria</taxon>
        <taxon>Pseudomonadati</taxon>
        <taxon>Planctomycetota</taxon>
        <taxon>Planctomycetia</taxon>
        <taxon>Planctomycetales</taxon>
        <taxon>Planctomycetaceae</taxon>
        <taxon>Thalassoglobus</taxon>
    </lineage>
</organism>
<dbReference type="RefSeq" id="WP_145199980.1">
    <property type="nucleotide sequence ID" value="NZ_CP036267.1"/>
</dbReference>
<evidence type="ECO:0000256" key="2">
    <source>
        <dbReference type="ARBA" id="ARBA00022763"/>
    </source>
</evidence>
<dbReference type="GO" id="GO:0009378">
    <property type="term" value="F:four-way junction helicase activity"/>
    <property type="evidence" value="ECO:0007669"/>
    <property type="project" value="InterPro"/>
</dbReference>
<keyword evidence="3 6" id="KW-0238">DNA-binding</keyword>
<dbReference type="AlphaFoldDB" id="A0A517QPH7"/>
<dbReference type="HAMAP" id="MF_00031">
    <property type="entry name" value="DNA_HJ_migration_RuvA"/>
    <property type="match status" value="1"/>
</dbReference>
<comment type="subunit">
    <text evidence="6">Homotetramer. Forms an RuvA(8)-RuvB(12)-Holliday junction (HJ) complex. HJ DNA is sandwiched between 2 RuvA tetramers; dsDNA enters through RuvA and exits via RuvB. An RuvB hexamer assembles on each DNA strand where it exits the tetramer. Each RuvB hexamer is contacted by two RuvA subunits (via domain III) on 2 adjacent RuvB subunits; this complex drives branch migration. In the full resolvosome a probable DNA-RuvA(4)-RuvB(12)-RuvC(2) complex forms which resolves the HJ.</text>
</comment>
<evidence type="ECO:0000256" key="5">
    <source>
        <dbReference type="ARBA" id="ARBA00023204"/>
    </source>
</evidence>
<keyword evidence="4 6" id="KW-0233">DNA recombination</keyword>
<keyword evidence="8" id="KW-0547">Nucleotide-binding</keyword>
<evidence type="ECO:0000313" key="8">
    <source>
        <dbReference type="EMBL" id="QDT33539.1"/>
    </source>
</evidence>
<dbReference type="InterPro" id="IPR003583">
    <property type="entry name" value="Hlx-hairpin-Hlx_DNA-bd_motif"/>
</dbReference>
<proteinExistence type="inferred from homology"/>
<dbReference type="Proteomes" id="UP000315724">
    <property type="component" value="Chromosome"/>
</dbReference>
<reference evidence="8 9" key="1">
    <citation type="submission" date="2019-02" db="EMBL/GenBank/DDBJ databases">
        <title>Deep-cultivation of Planctomycetes and their phenomic and genomic characterization uncovers novel biology.</title>
        <authorList>
            <person name="Wiegand S."/>
            <person name="Jogler M."/>
            <person name="Boedeker C."/>
            <person name="Pinto D."/>
            <person name="Vollmers J."/>
            <person name="Rivas-Marin E."/>
            <person name="Kohn T."/>
            <person name="Peeters S.H."/>
            <person name="Heuer A."/>
            <person name="Rast P."/>
            <person name="Oberbeckmann S."/>
            <person name="Bunk B."/>
            <person name="Jeske O."/>
            <person name="Meyerdierks A."/>
            <person name="Storesund J.E."/>
            <person name="Kallscheuer N."/>
            <person name="Luecker S."/>
            <person name="Lage O.M."/>
            <person name="Pohl T."/>
            <person name="Merkel B.J."/>
            <person name="Hornburger P."/>
            <person name="Mueller R.-W."/>
            <person name="Bruemmer F."/>
            <person name="Labrenz M."/>
            <person name="Spormann A.M."/>
            <person name="Op den Camp H."/>
            <person name="Overmann J."/>
            <person name="Amann R."/>
            <person name="Jetten M.S.M."/>
            <person name="Mascher T."/>
            <person name="Medema M.H."/>
            <person name="Devos D.P."/>
            <person name="Kaster A.-K."/>
            <person name="Ovreas L."/>
            <person name="Rohde M."/>
            <person name="Galperin M.Y."/>
            <person name="Jogler C."/>
        </authorList>
    </citation>
    <scope>NUCLEOTIDE SEQUENCE [LARGE SCALE GENOMIC DNA]</scope>
    <source>
        <strain evidence="8 9">Mal48</strain>
    </source>
</reference>
<dbReference type="SMART" id="SM00278">
    <property type="entry name" value="HhH1"/>
    <property type="match status" value="2"/>
</dbReference>
<feature type="region of interest" description="Domain III" evidence="6">
    <location>
        <begin position="153"/>
        <end position="211"/>
    </location>
</feature>
<dbReference type="GO" id="GO:0016787">
    <property type="term" value="F:hydrolase activity"/>
    <property type="evidence" value="ECO:0007669"/>
    <property type="project" value="UniProtKB-KW"/>
</dbReference>
<dbReference type="Pfam" id="PF14520">
    <property type="entry name" value="HHH_5"/>
    <property type="match status" value="1"/>
</dbReference>
<evidence type="ECO:0000256" key="6">
    <source>
        <dbReference type="HAMAP-Rule" id="MF_00031"/>
    </source>
</evidence>
<dbReference type="NCBIfam" id="TIGR00084">
    <property type="entry name" value="ruvA"/>
    <property type="match status" value="1"/>
</dbReference>
<keyword evidence="5 6" id="KW-0234">DNA repair</keyword>
<dbReference type="EMBL" id="CP036267">
    <property type="protein sequence ID" value="QDT33539.1"/>
    <property type="molecule type" value="Genomic_DNA"/>
</dbReference>
<evidence type="ECO:0000313" key="9">
    <source>
        <dbReference type="Proteomes" id="UP000315724"/>
    </source>
</evidence>
<dbReference type="GO" id="GO:0006310">
    <property type="term" value="P:DNA recombination"/>
    <property type="evidence" value="ECO:0007669"/>
    <property type="project" value="UniProtKB-UniRule"/>
</dbReference>
<accession>A0A517QPH7</accession>
<comment type="function">
    <text evidence="6">The RuvA-RuvB-RuvC complex processes Holliday junction (HJ) DNA during genetic recombination and DNA repair, while the RuvA-RuvB complex plays an important role in the rescue of blocked DNA replication forks via replication fork reversal (RFR). RuvA specifically binds to HJ cruciform DNA, conferring on it an open structure. The RuvB hexamer acts as an ATP-dependent pump, pulling dsDNA into and through the RuvAB complex. HJ branch migration allows RuvC to scan DNA until it finds its consensus sequence, where it cleaves and resolves the cruciform DNA.</text>
</comment>
<evidence type="ECO:0000259" key="7">
    <source>
        <dbReference type="SMART" id="SM00278"/>
    </source>
</evidence>
<protein>
    <recommendedName>
        <fullName evidence="6">Holliday junction branch migration complex subunit RuvA</fullName>
    </recommendedName>
</protein>
<comment type="similarity">
    <text evidence="6">Belongs to the RuvA family.</text>
</comment>
<dbReference type="SUPFAM" id="SSF47781">
    <property type="entry name" value="RuvA domain 2-like"/>
    <property type="match status" value="1"/>
</dbReference>
<evidence type="ECO:0000256" key="4">
    <source>
        <dbReference type="ARBA" id="ARBA00023172"/>
    </source>
</evidence>
<dbReference type="GO" id="GO:0048476">
    <property type="term" value="C:Holliday junction resolvase complex"/>
    <property type="evidence" value="ECO:0007669"/>
    <property type="project" value="UniProtKB-UniRule"/>
</dbReference>
<gene>
    <name evidence="6 8" type="primary">ruvA</name>
    <name evidence="8" type="ORF">Mal48_27920</name>
</gene>
<keyword evidence="8" id="KW-0067">ATP-binding</keyword>
<dbReference type="Gene3D" id="1.10.150.20">
    <property type="entry name" value="5' to 3' exonuclease, C-terminal subdomain"/>
    <property type="match status" value="1"/>
</dbReference>
<dbReference type="GO" id="GO:0000400">
    <property type="term" value="F:four-way junction DNA binding"/>
    <property type="evidence" value="ECO:0007669"/>
    <property type="project" value="UniProtKB-UniRule"/>
</dbReference>
<comment type="domain">
    <text evidence="6">Has three domains with a flexible linker between the domains II and III and assumes an 'L' shape. Domain III is highly mobile and contacts RuvB.</text>
</comment>
<dbReference type="InterPro" id="IPR010994">
    <property type="entry name" value="RuvA_2-like"/>
</dbReference>
<dbReference type="InterPro" id="IPR000085">
    <property type="entry name" value="RuvA"/>
</dbReference>
<dbReference type="OrthoDB" id="5293449at2"/>